<accession>I4AKZ9</accession>
<dbReference type="eggNOG" id="COG4339">
    <property type="taxonomic scope" value="Bacteria"/>
</dbReference>
<reference evidence="2" key="1">
    <citation type="submission" date="2012-06" db="EMBL/GenBank/DDBJ databases">
        <title>The complete genome of Flexibacter litoralis DSM 6794.</title>
        <authorList>
            <person name="Lucas S."/>
            <person name="Copeland A."/>
            <person name="Lapidus A."/>
            <person name="Glavina del Rio T."/>
            <person name="Dalin E."/>
            <person name="Tice H."/>
            <person name="Bruce D."/>
            <person name="Goodwin L."/>
            <person name="Pitluck S."/>
            <person name="Peters L."/>
            <person name="Ovchinnikova G."/>
            <person name="Lu M."/>
            <person name="Kyrpides N."/>
            <person name="Mavromatis K."/>
            <person name="Ivanova N."/>
            <person name="Brettin T."/>
            <person name="Detter J.C."/>
            <person name="Han C."/>
            <person name="Larimer F."/>
            <person name="Land M."/>
            <person name="Hauser L."/>
            <person name="Markowitz V."/>
            <person name="Cheng J.-F."/>
            <person name="Hugenholtz P."/>
            <person name="Woyke T."/>
            <person name="Wu D."/>
            <person name="Spring S."/>
            <person name="Lang E."/>
            <person name="Kopitz M."/>
            <person name="Brambilla E."/>
            <person name="Klenk H.-P."/>
            <person name="Eisen J.A."/>
        </authorList>
    </citation>
    <scope>NUCLEOTIDE SEQUENCE [LARGE SCALE GENOMIC DNA]</scope>
    <source>
        <strain evidence="2">ATCC 23117 / DSM 6794 / NBRC 15988 / NCIMB 1366 / Sio-4</strain>
    </source>
</reference>
<sequence>MDSNTKVTKNNFEGANFLLVSWVDMVANFSLPEDKDVEIFTLLGIQYKEDTRHYHNWEHVKTMLKGLYDYPDRINDILSIELAIWFHDSIYVPLRKDNESRSAKFFHEQLSLYLPIERVRKVMNYIEATKSHSKTTDKDLQVLLDLDLAILGQPKKIYQKYSQQVREEFGYVPNFLYKRGRKLVLKIFLDKATIYQTSFFKEKLEEQARENIQDELDSL</sequence>
<dbReference type="KEGG" id="fli:Fleli_2257"/>
<dbReference type="AlphaFoldDB" id="I4AKZ9"/>
<dbReference type="RefSeq" id="WP_014798080.1">
    <property type="nucleotide sequence ID" value="NC_018018.1"/>
</dbReference>
<evidence type="ECO:0000313" key="1">
    <source>
        <dbReference type="EMBL" id="AFM04634.1"/>
    </source>
</evidence>
<keyword evidence="2" id="KW-1185">Reference proteome</keyword>
<name>I4AKZ9_BERLS</name>
<dbReference type="SUPFAM" id="SSF109604">
    <property type="entry name" value="HD-domain/PDEase-like"/>
    <property type="match status" value="1"/>
</dbReference>
<gene>
    <name evidence="1" type="ordered locus">Fleli_2257</name>
</gene>
<dbReference type="PANTHER" id="PTHR21174:SF0">
    <property type="entry name" value="HD PHOSPHOHYDROLASE FAMILY PROTEIN-RELATED"/>
    <property type="match status" value="1"/>
</dbReference>
<protein>
    <recommendedName>
        <fullName evidence="3">HD superfamily hydrolase</fullName>
    </recommendedName>
</protein>
<evidence type="ECO:0000313" key="2">
    <source>
        <dbReference type="Proteomes" id="UP000006054"/>
    </source>
</evidence>
<dbReference type="PANTHER" id="PTHR21174">
    <property type="match status" value="1"/>
</dbReference>
<dbReference type="PATRIC" id="fig|880071.3.peg.2247"/>
<organism evidence="1 2">
    <name type="scientific">Bernardetia litoralis (strain ATCC 23117 / DSM 6794 / NBRC 15988 / NCIMB 1366 / Fx l1 / Sio-4)</name>
    <name type="common">Flexibacter litoralis</name>
    <dbReference type="NCBI Taxonomy" id="880071"/>
    <lineage>
        <taxon>Bacteria</taxon>
        <taxon>Pseudomonadati</taxon>
        <taxon>Bacteroidota</taxon>
        <taxon>Cytophagia</taxon>
        <taxon>Cytophagales</taxon>
        <taxon>Bernardetiaceae</taxon>
        <taxon>Bernardetia</taxon>
    </lineage>
</organism>
<dbReference type="PIRSF" id="PIRSF035170">
    <property type="entry name" value="HD_phosphohydro"/>
    <property type="match status" value="1"/>
</dbReference>
<dbReference type="InterPro" id="IPR009218">
    <property type="entry name" value="HD_phosphohydro"/>
</dbReference>
<dbReference type="EMBL" id="CP003345">
    <property type="protein sequence ID" value="AFM04634.1"/>
    <property type="molecule type" value="Genomic_DNA"/>
</dbReference>
<dbReference type="STRING" id="880071.Fleli_2257"/>
<dbReference type="OrthoDB" id="9808993at2"/>
<evidence type="ECO:0008006" key="3">
    <source>
        <dbReference type="Google" id="ProtNLM"/>
    </source>
</evidence>
<dbReference type="Proteomes" id="UP000006054">
    <property type="component" value="Chromosome"/>
</dbReference>
<dbReference type="HOGENOM" id="CLU_051795_2_0_10"/>
<proteinExistence type="predicted"/>